<dbReference type="KEGG" id="pman:OU5_P0087"/>
<sequence>MKPMKTLLVIAALTVSSLAMAEGGSDRIVERMEASRKASMEAYQVAQKQGTPRPVAESKVKAADHASC</sequence>
<feature type="chain" id="PRO_5001528494" description="Secreted protein" evidence="2">
    <location>
        <begin position="22"/>
        <end position="68"/>
    </location>
</feature>
<evidence type="ECO:0000313" key="3">
    <source>
        <dbReference type="EMBL" id="AHZ73339.1"/>
    </source>
</evidence>
<feature type="region of interest" description="Disordered" evidence="1">
    <location>
        <begin position="43"/>
        <end position="68"/>
    </location>
</feature>
<evidence type="ECO:0000256" key="2">
    <source>
        <dbReference type="SAM" id="SignalP"/>
    </source>
</evidence>
<dbReference type="EMBL" id="CP005961">
    <property type="protein sequence ID" value="AHZ73339.1"/>
    <property type="molecule type" value="Genomic_DNA"/>
</dbReference>
<organism evidence="3 4">
    <name type="scientific">Pseudomonas mandelii JR-1</name>
    <dbReference type="NCBI Taxonomy" id="1147786"/>
    <lineage>
        <taxon>Bacteria</taxon>
        <taxon>Pseudomonadati</taxon>
        <taxon>Pseudomonadota</taxon>
        <taxon>Gammaproteobacteria</taxon>
        <taxon>Pseudomonadales</taxon>
        <taxon>Pseudomonadaceae</taxon>
        <taxon>Pseudomonas</taxon>
    </lineage>
</organism>
<proteinExistence type="predicted"/>
<evidence type="ECO:0000256" key="1">
    <source>
        <dbReference type="SAM" id="MobiDB-lite"/>
    </source>
</evidence>
<dbReference type="HOGENOM" id="CLU_184500_0_0_6"/>
<gene>
    <name evidence="3" type="ORF">OU5_P0087</name>
</gene>
<name>A0A024EK88_9PSED</name>
<evidence type="ECO:0000313" key="4">
    <source>
        <dbReference type="Proteomes" id="UP000026913"/>
    </source>
</evidence>
<dbReference type="NCBIfam" id="NF041599">
    <property type="entry name" value="reg_PtrA_PA2808"/>
    <property type="match status" value="1"/>
</dbReference>
<feature type="compositionally biased region" description="Basic and acidic residues" evidence="1">
    <location>
        <begin position="56"/>
        <end position="68"/>
    </location>
</feature>
<dbReference type="RefSeq" id="WP_010465904.1">
    <property type="nucleotide sequence ID" value="NZ_CP005961.1"/>
</dbReference>
<keyword evidence="2" id="KW-0732">Signal</keyword>
<protein>
    <recommendedName>
        <fullName evidence="5">Secreted protein</fullName>
    </recommendedName>
</protein>
<geneLocation type="plasmid" evidence="4"/>
<keyword evidence="3" id="KW-0614">Plasmid</keyword>
<dbReference type="AlphaFoldDB" id="A0A024EK88"/>
<dbReference type="OrthoDB" id="7027933at2"/>
<feature type="signal peptide" evidence="2">
    <location>
        <begin position="1"/>
        <end position="21"/>
    </location>
</feature>
<dbReference type="Proteomes" id="UP000026913">
    <property type="component" value="Plasmid unnamed"/>
</dbReference>
<accession>A0A024EK88</accession>
<evidence type="ECO:0008006" key="5">
    <source>
        <dbReference type="Google" id="ProtNLM"/>
    </source>
</evidence>
<reference evidence="3 4" key="1">
    <citation type="journal article" date="2012" name="J. Bacteriol.">
        <title>Genome sequence of cold-adapted Pseudomonas mandelii strain JR-1.</title>
        <authorList>
            <person name="Jang S.H."/>
            <person name="Kim J."/>
            <person name="Kim J."/>
            <person name="Hong S."/>
            <person name="Lee C."/>
        </authorList>
    </citation>
    <scope>NUCLEOTIDE SEQUENCE [LARGE SCALE GENOMIC DNA]</scope>
    <source>
        <strain evidence="3 4">JR-1</strain>
        <plasmid evidence="4">Plasmid</plasmid>
    </source>
</reference>